<dbReference type="CDD" id="cd01647">
    <property type="entry name" value="RT_LTR"/>
    <property type="match status" value="1"/>
</dbReference>
<dbReference type="WBParaSite" id="jg24779">
    <property type="protein sequence ID" value="jg24779"/>
    <property type="gene ID" value="jg24779"/>
</dbReference>
<evidence type="ECO:0000313" key="2">
    <source>
        <dbReference type="Proteomes" id="UP000887574"/>
    </source>
</evidence>
<protein>
    <submittedName>
        <fullName evidence="3">Reverse transcriptase domain-containing protein</fullName>
    </submittedName>
</protein>
<dbReference type="Gene3D" id="3.30.70.270">
    <property type="match status" value="1"/>
</dbReference>
<name>A0A915E140_9BILA</name>
<reference evidence="3" key="1">
    <citation type="submission" date="2022-11" db="UniProtKB">
        <authorList>
            <consortium name="WormBaseParasite"/>
        </authorList>
    </citation>
    <scope>IDENTIFICATION</scope>
</reference>
<keyword evidence="2" id="KW-1185">Reference proteome</keyword>
<accession>A0A915E140</accession>
<dbReference type="AlphaFoldDB" id="A0A915E140"/>
<sequence length="106" mass="12067">MITEKQTYLLPLVADLHDTVAGKNFYSSFDLFAGFHQIPIAPEDRHKTAFHHAQWTVPVQRTPMGACSAPSTMTRAMDEVKRTLSFQILIYLDDLIIGSYTEEEHL</sequence>
<dbReference type="InterPro" id="IPR000477">
    <property type="entry name" value="RT_dom"/>
</dbReference>
<evidence type="ECO:0000313" key="3">
    <source>
        <dbReference type="WBParaSite" id="jg24779"/>
    </source>
</evidence>
<dbReference type="InterPro" id="IPR043502">
    <property type="entry name" value="DNA/RNA_pol_sf"/>
</dbReference>
<dbReference type="InterPro" id="IPR043128">
    <property type="entry name" value="Rev_trsase/Diguanyl_cyclase"/>
</dbReference>
<dbReference type="InterPro" id="IPR053134">
    <property type="entry name" value="RNA-dir_DNA_polymerase"/>
</dbReference>
<organism evidence="2 3">
    <name type="scientific">Ditylenchus dipsaci</name>
    <dbReference type="NCBI Taxonomy" id="166011"/>
    <lineage>
        <taxon>Eukaryota</taxon>
        <taxon>Metazoa</taxon>
        <taxon>Ecdysozoa</taxon>
        <taxon>Nematoda</taxon>
        <taxon>Chromadorea</taxon>
        <taxon>Rhabditida</taxon>
        <taxon>Tylenchina</taxon>
        <taxon>Tylenchomorpha</taxon>
        <taxon>Sphaerularioidea</taxon>
        <taxon>Anguinidae</taxon>
        <taxon>Anguininae</taxon>
        <taxon>Ditylenchus</taxon>
    </lineage>
</organism>
<dbReference type="Pfam" id="PF00078">
    <property type="entry name" value="RVT_1"/>
    <property type="match status" value="1"/>
</dbReference>
<dbReference type="Gene3D" id="3.10.10.10">
    <property type="entry name" value="HIV Type 1 Reverse Transcriptase, subunit A, domain 1"/>
    <property type="match status" value="1"/>
</dbReference>
<proteinExistence type="predicted"/>
<dbReference type="SUPFAM" id="SSF56672">
    <property type="entry name" value="DNA/RNA polymerases"/>
    <property type="match status" value="1"/>
</dbReference>
<dbReference type="PANTHER" id="PTHR24559">
    <property type="entry name" value="TRANSPOSON TY3-I GAG-POL POLYPROTEIN"/>
    <property type="match status" value="1"/>
</dbReference>
<evidence type="ECO:0000259" key="1">
    <source>
        <dbReference type="Pfam" id="PF00078"/>
    </source>
</evidence>
<dbReference type="PANTHER" id="PTHR24559:SF444">
    <property type="entry name" value="REVERSE TRANSCRIPTASE DOMAIN-CONTAINING PROTEIN"/>
    <property type="match status" value="1"/>
</dbReference>
<feature type="domain" description="Reverse transcriptase" evidence="1">
    <location>
        <begin position="17"/>
        <end position="105"/>
    </location>
</feature>
<dbReference type="Proteomes" id="UP000887574">
    <property type="component" value="Unplaced"/>
</dbReference>